<feature type="transmembrane region" description="Helical" evidence="5">
    <location>
        <begin position="261"/>
        <end position="294"/>
    </location>
</feature>
<feature type="transmembrane region" description="Helical" evidence="5">
    <location>
        <begin position="301"/>
        <end position="318"/>
    </location>
</feature>
<feature type="transmembrane region" description="Helical" evidence="5">
    <location>
        <begin position="144"/>
        <end position="160"/>
    </location>
</feature>
<feature type="transmembrane region" description="Helical" evidence="5">
    <location>
        <begin position="330"/>
        <end position="351"/>
    </location>
</feature>
<organism evidence="7 8">
    <name type="scientific">Streptococcus pasteurianus</name>
    <dbReference type="NCBI Taxonomy" id="197614"/>
    <lineage>
        <taxon>Bacteria</taxon>
        <taxon>Bacillati</taxon>
        <taxon>Bacillota</taxon>
        <taxon>Bacilli</taxon>
        <taxon>Lactobacillales</taxon>
        <taxon>Streptococcaceae</taxon>
        <taxon>Streptococcus</taxon>
    </lineage>
</organism>
<accession>A0AAW6YC16</accession>
<evidence type="ECO:0000256" key="2">
    <source>
        <dbReference type="ARBA" id="ARBA00022692"/>
    </source>
</evidence>
<feature type="transmembrane region" description="Helical" evidence="5">
    <location>
        <begin position="61"/>
        <end position="80"/>
    </location>
</feature>
<feature type="domain" description="Integral membrane bound transporter" evidence="6">
    <location>
        <begin position="222"/>
        <end position="338"/>
    </location>
</feature>
<dbReference type="InterPro" id="IPR049453">
    <property type="entry name" value="Memb_transporter_dom"/>
</dbReference>
<evidence type="ECO:0000313" key="8">
    <source>
        <dbReference type="Proteomes" id="UP001237917"/>
    </source>
</evidence>
<feature type="transmembrane region" description="Helical" evidence="5">
    <location>
        <begin position="112"/>
        <end position="132"/>
    </location>
</feature>
<feature type="transmembrane region" description="Helical" evidence="5">
    <location>
        <begin position="34"/>
        <end position="55"/>
    </location>
</feature>
<keyword evidence="4 5" id="KW-0472">Membrane</keyword>
<dbReference type="EMBL" id="JASOPU010000003">
    <property type="protein sequence ID" value="MDK7292723.1"/>
    <property type="molecule type" value="Genomic_DNA"/>
</dbReference>
<evidence type="ECO:0000256" key="4">
    <source>
        <dbReference type="ARBA" id="ARBA00023136"/>
    </source>
</evidence>
<dbReference type="GO" id="GO:0016020">
    <property type="term" value="C:membrane"/>
    <property type="evidence" value="ECO:0007669"/>
    <property type="project" value="UniProtKB-SubCell"/>
</dbReference>
<dbReference type="Proteomes" id="UP001237917">
    <property type="component" value="Unassembled WGS sequence"/>
</dbReference>
<evidence type="ECO:0000259" key="6">
    <source>
        <dbReference type="Pfam" id="PF13515"/>
    </source>
</evidence>
<comment type="subcellular location">
    <subcellularLocation>
        <location evidence="1">Membrane</location>
        <topology evidence="1">Multi-pass membrane protein</topology>
    </subcellularLocation>
</comment>
<dbReference type="RefSeq" id="WP_230321690.1">
    <property type="nucleotide sequence ID" value="NZ_CDEY01000040.1"/>
</dbReference>
<reference evidence="7" key="1">
    <citation type="submission" date="2023-05" db="EMBL/GenBank/DDBJ databases">
        <title>Cataloging the Phylogenetic Diversity of Human Bladder Bacteria.</title>
        <authorList>
            <person name="Du J."/>
        </authorList>
    </citation>
    <scope>NUCLEOTIDE SEQUENCE</scope>
    <source>
        <strain evidence="7">UMB0765</strain>
    </source>
</reference>
<keyword evidence="2 5" id="KW-0812">Transmembrane</keyword>
<dbReference type="AlphaFoldDB" id="A0AAW6YC16"/>
<comment type="caution">
    <text evidence="7">The sequence shown here is derived from an EMBL/GenBank/DDBJ whole genome shotgun (WGS) entry which is preliminary data.</text>
</comment>
<feature type="transmembrane region" description="Helical" evidence="5">
    <location>
        <begin position="87"/>
        <end position="106"/>
    </location>
</feature>
<evidence type="ECO:0000313" key="7">
    <source>
        <dbReference type="EMBL" id="MDK7292723.1"/>
    </source>
</evidence>
<dbReference type="Pfam" id="PF13515">
    <property type="entry name" value="FUSC_2"/>
    <property type="match status" value="1"/>
</dbReference>
<sequence length="361" mass="41420">MKELFYMHFYQLLQLDPLTLKQKIHDVDNKKQKLQLIACLFIRAILLVSFAIFWISSLNFIFGKDISSFSLILFCILLTLRFVPFGYRVGHSLVGLGIVFIILWLAPFISLIAYPFIQFILHFICLLLLFFITGKEPQMGNPGLYSFSYLYLIGTVHYISNTQVVHSFFILLFSYGLFAIIFYHKHKFSNENISFIHIIKENRHINNKNIWYFYYAFGISLLLFLGTYLRIDRFMWSTFACSSLFSGYNTFKISERAKERVIGIFGGSILSGLLLLLIPTNYLGILGGICLGFCATYQNKTILNCIGAITSATLIFGLKTTVLLRITLNLLGVGYAFLYHLIFVNITGSLMKKGKKRLGKN</sequence>
<evidence type="ECO:0000256" key="1">
    <source>
        <dbReference type="ARBA" id="ARBA00004141"/>
    </source>
</evidence>
<evidence type="ECO:0000256" key="3">
    <source>
        <dbReference type="ARBA" id="ARBA00022989"/>
    </source>
</evidence>
<proteinExistence type="predicted"/>
<keyword evidence="3 5" id="KW-1133">Transmembrane helix</keyword>
<gene>
    <name evidence="7" type="ORF">QP487_04470</name>
</gene>
<protein>
    <submittedName>
        <fullName evidence="7">FUSC family protein</fullName>
    </submittedName>
</protein>
<evidence type="ECO:0000256" key="5">
    <source>
        <dbReference type="SAM" id="Phobius"/>
    </source>
</evidence>
<feature type="transmembrane region" description="Helical" evidence="5">
    <location>
        <begin position="210"/>
        <end position="229"/>
    </location>
</feature>
<name>A0AAW6YC16_9STRE</name>
<dbReference type="GeneID" id="64018629"/>
<feature type="transmembrane region" description="Helical" evidence="5">
    <location>
        <begin position="166"/>
        <end position="183"/>
    </location>
</feature>